<keyword evidence="6" id="KW-0539">Nucleus</keyword>
<evidence type="ECO:0000313" key="9">
    <source>
        <dbReference type="Proteomes" id="UP000799537"/>
    </source>
</evidence>
<evidence type="ECO:0000256" key="4">
    <source>
        <dbReference type="ARBA" id="ARBA00023125"/>
    </source>
</evidence>
<keyword evidence="3" id="KW-0805">Transcription regulation</keyword>
<dbReference type="GO" id="GO:0009410">
    <property type="term" value="P:response to xenobiotic stimulus"/>
    <property type="evidence" value="ECO:0007669"/>
    <property type="project" value="TreeGrafter"/>
</dbReference>
<evidence type="ECO:0000313" key="8">
    <source>
        <dbReference type="EMBL" id="KAF2158385.1"/>
    </source>
</evidence>
<dbReference type="GeneID" id="54568116"/>
<dbReference type="Gene3D" id="4.10.240.10">
    <property type="entry name" value="Zn(2)-C6 fungal-type DNA-binding domain"/>
    <property type="match status" value="1"/>
</dbReference>
<dbReference type="SUPFAM" id="SSF57701">
    <property type="entry name" value="Zn2/Cys6 DNA-binding domain"/>
    <property type="match status" value="1"/>
</dbReference>
<keyword evidence="5" id="KW-0804">Transcription</keyword>
<keyword evidence="2" id="KW-0862">Zinc</keyword>
<evidence type="ECO:0000256" key="2">
    <source>
        <dbReference type="ARBA" id="ARBA00022833"/>
    </source>
</evidence>
<dbReference type="InterPro" id="IPR001138">
    <property type="entry name" value="Zn2Cys6_DnaBD"/>
</dbReference>
<dbReference type="GO" id="GO:0008270">
    <property type="term" value="F:zinc ion binding"/>
    <property type="evidence" value="ECO:0007669"/>
    <property type="project" value="InterPro"/>
</dbReference>
<evidence type="ECO:0000259" key="7">
    <source>
        <dbReference type="PROSITE" id="PS50048"/>
    </source>
</evidence>
<keyword evidence="4" id="KW-0238">DNA-binding</keyword>
<keyword evidence="1" id="KW-0479">Metal-binding</keyword>
<name>A0A6A6BUL7_ZASCE</name>
<dbReference type="CDD" id="cd12148">
    <property type="entry name" value="fungal_TF_MHR"/>
    <property type="match status" value="1"/>
</dbReference>
<dbReference type="PANTHER" id="PTHR31779">
    <property type="entry name" value="2-NITROPROPANE DIOXYGENASE FAMILY, PUTATIVE (AFU_ORTHOLOGUE AFUA_2G17430)-RELATED"/>
    <property type="match status" value="1"/>
</dbReference>
<dbReference type="Pfam" id="PF00172">
    <property type="entry name" value="Zn_clus"/>
    <property type="match status" value="1"/>
</dbReference>
<evidence type="ECO:0000256" key="1">
    <source>
        <dbReference type="ARBA" id="ARBA00022723"/>
    </source>
</evidence>
<dbReference type="AlphaFoldDB" id="A0A6A6BUL7"/>
<protein>
    <recommendedName>
        <fullName evidence="7">Zn(2)-C6 fungal-type domain-containing protein</fullName>
    </recommendedName>
</protein>
<feature type="domain" description="Zn(2)-C6 fungal-type" evidence="7">
    <location>
        <begin position="24"/>
        <end position="53"/>
    </location>
</feature>
<dbReference type="PROSITE" id="PS00463">
    <property type="entry name" value="ZN2_CY6_FUNGAL_1"/>
    <property type="match status" value="1"/>
</dbReference>
<dbReference type="EMBL" id="ML993675">
    <property type="protein sequence ID" value="KAF2158385.1"/>
    <property type="molecule type" value="Genomic_DNA"/>
</dbReference>
<dbReference type="PANTHER" id="PTHR31779:SF6">
    <property type="entry name" value="SNOAL-LIKE DOMAIN-CONTAINING PROTEIN"/>
    <property type="match status" value="1"/>
</dbReference>
<evidence type="ECO:0000256" key="5">
    <source>
        <dbReference type="ARBA" id="ARBA00023163"/>
    </source>
</evidence>
<dbReference type="Proteomes" id="UP000799537">
    <property type="component" value="Unassembled WGS sequence"/>
</dbReference>
<dbReference type="GO" id="GO:0003677">
    <property type="term" value="F:DNA binding"/>
    <property type="evidence" value="ECO:0007669"/>
    <property type="project" value="UniProtKB-KW"/>
</dbReference>
<evidence type="ECO:0000256" key="3">
    <source>
        <dbReference type="ARBA" id="ARBA00023015"/>
    </source>
</evidence>
<dbReference type="GO" id="GO:0000981">
    <property type="term" value="F:DNA-binding transcription factor activity, RNA polymerase II-specific"/>
    <property type="evidence" value="ECO:0007669"/>
    <property type="project" value="InterPro"/>
</dbReference>
<sequence length="598" mass="65581">MTTSQVDSAMPSEPPTVRRRVRQACDACRRRRRKCDGLQPCAQCRFFQYDCSFSKHSNTSDGCSASGAVASRPSPMQVRDDEAQHCTSHNSGDTAYHLRKSGPMSPIREINTDAGCPDDELGIATIAETPTSFFHARKGRYCGIHSSIVFPRKVRFIVGGPADERLHSYAWNVNLRAEPPPPAWSSVRRFITYQEILTYSNVFLQVLNPVLGIFDPEIYRERSRAYWIARDSPLPDFEAVVASVVALGSLFAEEPSAAEAQLVEQVKSILEIGCCYAPGRQSVDQAAAWALRTLYLRLTTRPSIAWLASCTGMHVAEAIALHISQVRDETDTSNTRIRVLHLMVFLNASISAEYGRSRVRFNECQSDFPGLSQPSVLSNLAGALFDLEPALESIDRTAALQKIVAIPTGHEVLELFKVDIAIHWYRRQIHSQNCQITARETGLLVDLLEGGLLQVEKVVACRHPWWTAVSTPFHSSLLLIAMDSDKSLALVQKALNCLRSVSEVFSASLAAEAVETAERLASTLKQKKFAHLRALGGVGGGETVDGGDSLFMTDSTISSDQLLLDNPPIDWLDGGEDGCDSLLFWPVDAGGGEGGAGW</sequence>
<reference evidence="8" key="1">
    <citation type="journal article" date="2020" name="Stud. Mycol.">
        <title>101 Dothideomycetes genomes: a test case for predicting lifestyles and emergence of pathogens.</title>
        <authorList>
            <person name="Haridas S."/>
            <person name="Albert R."/>
            <person name="Binder M."/>
            <person name="Bloem J."/>
            <person name="Labutti K."/>
            <person name="Salamov A."/>
            <person name="Andreopoulos B."/>
            <person name="Baker S."/>
            <person name="Barry K."/>
            <person name="Bills G."/>
            <person name="Bluhm B."/>
            <person name="Cannon C."/>
            <person name="Castanera R."/>
            <person name="Culley D."/>
            <person name="Daum C."/>
            <person name="Ezra D."/>
            <person name="Gonzalez J."/>
            <person name="Henrissat B."/>
            <person name="Kuo A."/>
            <person name="Liang C."/>
            <person name="Lipzen A."/>
            <person name="Lutzoni F."/>
            <person name="Magnuson J."/>
            <person name="Mondo S."/>
            <person name="Nolan M."/>
            <person name="Ohm R."/>
            <person name="Pangilinan J."/>
            <person name="Park H.-J."/>
            <person name="Ramirez L."/>
            <person name="Alfaro M."/>
            <person name="Sun H."/>
            <person name="Tritt A."/>
            <person name="Yoshinaga Y."/>
            <person name="Zwiers L.-H."/>
            <person name="Turgeon B."/>
            <person name="Goodwin S."/>
            <person name="Spatafora J."/>
            <person name="Crous P."/>
            <person name="Grigoriev I."/>
        </authorList>
    </citation>
    <scope>NUCLEOTIDE SEQUENCE</scope>
    <source>
        <strain evidence="8">ATCC 36951</strain>
    </source>
</reference>
<gene>
    <name evidence="8" type="ORF">M409DRAFT_61698</name>
</gene>
<dbReference type="SMART" id="SM00066">
    <property type="entry name" value="GAL4"/>
    <property type="match status" value="1"/>
</dbReference>
<accession>A0A6A6BUL7</accession>
<keyword evidence="9" id="KW-1185">Reference proteome</keyword>
<organism evidence="8 9">
    <name type="scientific">Zasmidium cellare ATCC 36951</name>
    <dbReference type="NCBI Taxonomy" id="1080233"/>
    <lineage>
        <taxon>Eukaryota</taxon>
        <taxon>Fungi</taxon>
        <taxon>Dikarya</taxon>
        <taxon>Ascomycota</taxon>
        <taxon>Pezizomycotina</taxon>
        <taxon>Dothideomycetes</taxon>
        <taxon>Dothideomycetidae</taxon>
        <taxon>Mycosphaerellales</taxon>
        <taxon>Mycosphaerellaceae</taxon>
        <taxon>Zasmidium</taxon>
    </lineage>
</organism>
<dbReference type="CDD" id="cd00067">
    <property type="entry name" value="GAL4"/>
    <property type="match status" value="1"/>
</dbReference>
<dbReference type="InterPro" id="IPR036864">
    <property type="entry name" value="Zn2-C6_fun-type_DNA-bd_sf"/>
</dbReference>
<dbReference type="InterPro" id="IPR052478">
    <property type="entry name" value="Metabolite_Synth_Reg"/>
</dbReference>
<proteinExistence type="predicted"/>
<dbReference type="PROSITE" id="PS50048">
    <property type="entry name" value="ZN2_CY6_FUNGAL_2"/>
    <property type="match status" value="1"/>
</dbReference>
<evidence type="ECO:0000256" key="6">
    <source>
        <dbReference type="ARBA" id="ARBA00023242"/>
    </source>
</evidence>
<dbReference type="RefSeq" id="XP_033659274.1">
    <property type="nucleotide sequence ID" value="XM_033814844.1"/>
</dbReference>
<dbReference type="OrthoDB" id="4064873at2759"/>